<dbReference type="PANTHER" id="PTHR43649">
    <property type="entry name" value="ARABINOSE-BINDING PROTEIN-RELATED"/>
    <property type="match status" value="1"/>
</dbReference>
<dbReference type="InterPro" id="IPR050490">
    <property type="entry name" value="Bact_solute-bd_prot1"/>
</dbReference>
<protein>
    <submittedName>
        <fullName evidence="1">Extracellular solute-binding protein</fullName>
    </submittedName>
</protein>
<accession>A0A934K5R3</accession>
<evidence type="ECO:0000313" key="1">
    <source>
        <dbReference type="EMBL" id="MBJ7600549.1"/>
    </source>
</evidence>
<dbReference type="PANTHER" id="PTHR43649:SF14">
    <property type="entry name" value="BLR3389 PROTEIN"/>
    <property type="match status" value="1"/>
</dbReference>
<dbReference type="SUPFAM" id="SSF53850">
    <property type="entry name" value="Periplasmic binding protein-like II"/>
    <property type="match status" value="1"/>
</dbReference>
<gene>
    <name evidence="1" type="ORF">JF922_21075</name>
</gene>
<proteinExistence type="predicted"/>
<dbReference type="EMBL" id="JAEKNR010000209">
    <property type="protein sequence ID" value="MBJ7600549.1"/>
    <property type="molecule type" value="Genomic_DNA"/>
</dbReference>
<reference evidence="1" key="1">
    <citation type="submission" date="2020-10" db="EMBL/GenBank/DDBJ databases">
        <title>Ca. Dormibacterota MAGs.</title>
        <authorList>
            <person name="Montgomery K."/>
        </authorList>
    </citation>
    <scope>NUCLEOTIDE SEQUENCE [LARGE SCALE GENOMIC DNA]</scope>
    <source>
        <strain evidence="1">SC8812_S17_10</strain>
    </source>
</reference>
<dbReference type="Gene3D" id="3.40.190.10">
    <property type="entry name" value="Periplasmic binding protein-like II"/>
    <property type="match status" value="1"/>
</dbReference>
<dbReference type="RefSeq" id="WP_338204427.1">
    <property type="nucleotide sequence ID" value="NZ_JAEKNR010000209.1"/>
</dbReference>
<sequence>MANLADEVQGVERLVRDFKRNHIDRREFMMLATAFSATAIAAACSTGGGSSSTTSSGPSDKTKTVPLYTNQNDPASLAFFGAVALAYQKSHPNVQIPVNLYDDGTAVQFLTTSFQTGHDVGIFTPPPSFVTAWVKSNLLLEIDDTVSSIGKDDFLPGTRFVINGHDYSIPYQVNQSGLWYRTDLFQAAGIKAPLATYDDLISALKELHGKNGKIGIASGVGGDVPDVSLHCMTPYVLQSGWGYFDKNGKLTFNRDEVFAGVQRFLGVLKYTDKSLYNATYGDLVTAYISGRAAMCHYPGRVGNNVAASAPAIEAVTDFMPEPGGPFMTGKLNFGTPRGWSIYSKTAHPTEAKDFLKFMMTGQNLVDWALTVPGQILPGLKSALTMFNDPNNKSVAANKYMQKHSDWVKKIEDLVPYTVNEEIGMGGVSNNHYQFASNPNPFGDKIWKNPAIDAVMIQQVVLQNKDPNTAWKDAASQMDQVSKDFFAKNPGWKPPS</sequence>
<evidence type="ECO:0000313" key="2">
    <source>
        <dbReference type="Proteomes" id="UP000612893"/>
    </source>
</evidence>
<name>A0A934K5R3_9BACT</name>
<organism evidence="1 2">
    <name type="scientific">Candidatus Nephthysia bennettiae</name>
    <dbReference type="NCBI Taxonomy" id="3127016"/>
    <lineage>
        <taxon>Bacteria</taxon>
        <taxon>Bacillati</taxon>
        <taxon>Candidatus Dormiibacterota</taxon>
        <taxon>Candidatus Dormibacteria</taxon>
        <taxon>Candidatus Dormibacterales</taxon>
        <taxon>Candidatus Dormibacteraceae</taxon>
        <taxon>Candidatus Nephthysia</taxon>
    </lineage>
</organism>
<keyword evidence="2" id="KW-1185">Reference proteome</keyword>
<dbReference type="Proteomes" id="UP000612893">
    <property type="component" value="Unassembled WGS sequence"/>
</dbReference>
<comment type="caution">
    <text evidence="1">The sequence shown here is derived from an EMBL/GenBank/DDBJ whole genome shotgun (WGS) entry which is preliminary data.</text>
</comment>
<dbReference type="AlphaFoldDB" id="A0A934K5R3"/>
<dbReference type="InterPro" id="IPR006059">
    <property type="entry name" value="SBP"/>
</dbReference>
<dbReference type="Pfam" id="PF01547">
    <property type="entry name" value="SBP_bac_1"/>
    <property type="match status" value="1"/>
</dbReference>